<dbReference type="InterPro" id="IPR011990">
    <property type="entry name" value="TPR-like_helical_dom_sf"/>
</dbReference>
<evidence type="ECO:0000256" key="2">
    <source>
        <dbReference type="ARBA" id="ARBA00022803"/>
    </source>
</evidence>
<dbReference type="PANTHER" id="PTHR44943:SF8">
    <property type="entry name" value="TPR REPEAT-CONTAINING PROTEIN MJ0263"/>
    <property type="match status" value="1"/>
</dbReference>
<dbReference type="Pfam" id="PF19413">
    <property type="entry name" value="YaiO"/>
    <property type="match status" value="1"/>
</dbReference>
<feature type="domain" description="Ancillary SecYEG translocon subunit/Cell division coordinator CpoB TPR" evidence="4">
    <location>
        <begin position="363"/>
        <end position="495"/>
    </location>
</feature>
<comment type="caution">
    <text evidence="6">The sequence shown here is derived from an EMBL/GenBank/DDBJ whole genome shotgun (WGS) entry which is preliminary data.</text>
</comment>
<evidence type="ECO:0000313" key="6">
    <source>
        <dbReference type="EMBL" id="MFD2598256.1"/>
    </source>
</evidence>
<feature type="domain" description="YaiO beta-barrel" evidence="5">
    <location>
        <begin position="698"/>
        <end position="867"/>
    </location>
</feature>
<dbReference type="RefSeq" id="WP_380868008.1">
    <property type="nucleotide sequence ID" value="NZ_JBHUMA010000004.1"/>
</dbReference>
<reference evidence="7" key="1">
    <citation type="journal article" date="2019" name="Int. J. Syst. Evol. Microbiol.">
        <title>The Global Catalogue of Microorganisms (GCM) 10K type strain sequencing project: providing services to taxonomists for standard genome sequencing and annotation.</title>
        <authorList>
            <consortium name="The Broad Institute Genomics Platform"/>
            <consortium name="The Broad Institute Genome Sequencing Center for Infectious Disease"/>
            <person name="Wu L."/>
            <person name="Ma J."/>
        </authorList>
    </citation>
    <scope>NUCLEOTIDE SEQUENCE [LARGE SCALE GENOMIC DNA]</scope>
    <source>
        <strain evidence="7">KCTC 42248</strain>
    </source>
</reference>
<dbReference type="EMBL" id="JBHUMA010000004">
    <property type="protein sequence ID" value="MFD2598256.1"/>
    <property type="molecule type" value="Genomic_DNA"/>
</dbReference>
<protein>
    <submittedName>
        <fullName evidence="6">Tetratricopeptide repeat protein</fullName>
    </submittedName>
</protein>
<gene>
    <name evidence="6" type="ORF">ACFSQ3_04765</name>
</gene>
<dbReference type="Pfam" id="PF09976">
    <property type="entry name" value="TPR_21"/>
    <property type="match status" value="1"/>
</dbReference>
<keyword evidence="1" id="KW-0677">Repeat</keyword>
<accession>A0ABW5NHS8</accession>
<dbReference type="Proteomes" id="UP001597393">
    <property type="component" value="Unassembled WGS sequence"/>
</dbReference>
<dbReference type="PANTHER" id="PTHR44943">
    <property type="entry name" value="CELLULOSE SYNTHASE OPERON PROTEIN C"/>
    <property type="match status" value="1"/>
</dbReference>
<dbReference type="InterPro" id="IPR030887">
    <property type="entry name" value="Beta-barrel_YaiO"/>
</dbReference>
<evidence type="ECO:0000256" key="1">
    <source>
        <dbReference type="ARBA" id="ARBA00022737"/>
    </source>
</evidence>
<dbReference type="Pfam" id="PF13432">
    <property type="entry name" value="TPR_16"/>
    <property type="match status" value="2"/>
</dbReference>
<evidence type="ECO:0000256" key="3">
    <source>
        <dbReference type="PROSITE-ProRule" id="PRU00339"/>
    </source>
</evidence>
<dbReference type="InterPro" id="IPR015374">
    <property type="entry name" value="ChAPs"/>
</dbReference>
<dbReference type="NCBIfam" id="TIGR04390">
    <property type="entry name" value="OMP_YaiO_dom"/>
    <property type="match status" value="1"/>
</dbReference>
<evidence type="ECO:0000259" key="5">
    <source>
        <dbReference type="Pfam" id="PF19413"/>
    </source>
</evidence>
<dbReference type="Pfam" id="PF09295">
    <property type="entry name" value="ChAPs"/>
    <property type="match status" value="1"/>
</dbReference>
<evidence type="ECO:0000313" key="7">
    <source>
        <dbReference type="Proteomes" id="UP001597393"/>
    </source>
</evidence>
<keyword evidence="2 3" id="KW-0802">TPR repeat</keyword>
<keyword evidence="7" id="KW-1185">Reference proteome</keyword>
<dbReference type="InterPro" id="IPR051685">
    <property type="entry name" value="Ycf3/AcsC/BcsC/TPR_MFPF"/>
</dbReference>
<dbReference type="SUPFAM" id="SSF48452">
    <property type="entry name" value="TPR-like"/>
    <property type="match status" value="2"/>
</dbReference>
<dbReference type="PROSITE" id="PS50005">
    <property type="entry name" value="TPR"/>
    <property type="match status" value="1"/>
</dbReference>
<dbReference type="InterPro" id="IPR018704">
    <property type="entry name" value="SecYEG/CpoB_TPR"/>
</dbReference>
<proteinExistence type="predicted"/>
<sequence length="934" mass="107728">MRYKHTCALLFGALIFAISVPEKLVAQNTTPAEEHIKTVLSINKLYQNNKWDEGKAKAQQQLEKNPNDSDMRMLIGKYYLHRRDYNKARYELVKSLADAPNNVETKQMLITVETQTKRYSSAICYINELLEANPYGKDLWRRKIELYRGLDNQVEADRLLKRMAQIYPEDEQIQKDLAYAATQQAQSLYKQGKLDASIELSKASIEEQPKHPDSYLSLIDSYIKAGDYGNALTVTERGINTFPANSAFAQKKIAILEHQQRYPEILKYLDEQSKGRNSAWKSQYNYILLDAARQARNNEPTTLYGKILQTSPGNKEAYSIVFNDLIAKQQYEEALQILLRHRRSAGNRKELELQELMLYKRMDNQGKVNTLTETLAAKYPNDSDLRESMLAIQLQRAKNDMQDGQYSGAIAHWKEILKNSSDKESYRVARQGLYNAYVSDNRLAQAISTLDEMLLDDPNNPDLEVKKADLYAKLGNNEQAVASYQKALKNVPSEDRDRYVSGFGELMTVIIKNQNDNYELDEAKESLKSWLEIDPKNKLALLYLINNHYQRKDYMAMLDIAKEAQSYHPNDINFQMKLAEALGQDPAQRADVWKLLHQNLQQRPYHLPLQNTFVGITETYAQDLIDNKEHSLALEHLDTTLHYDPKNKELLYLKGLAYEGLKQYDSAYVYQQFYEPSPLEVNDFKQHLTYLSQRSYQNVFGISHLRARFGEDYTVTSISSAEYTRIGKKGIYAARVNYAGREQGKGIQGQVEWTKPWTEKFSTKFDVGLSNNFFAKTMVNAAAFYQWKPTWEGELGIGHRYFFSGDHLYNLNIGATKELEDFRLSAKLSNFALNSNYLYSVFFRGQYFMNNPKNYLMVLSSVGNSPDVDLIDYQLTNSFNVFNTMVGAGIGRSLTRNVHASIIGSWYNFRRDTEVSENAFRNLYNAYFQVNVSF</sequence>
<name>A0ABW5NHS8_9SPHI</name>
<organism evidence="6 7">
    <name type="scientific">Sphingobacterium corticis</name>
    <dbReference type="NCBI Taxonomy" id="1812823"/>
    <lineage>
        <taxon>Bacteria</taxon>
        <taxon>Pseudomonadati</taxon>
        <taxon>Bacteroidota</taxon>
        <taxon>Sphingobacteriia</taxon>
        <taxon>Sphingobacteriales</taxon>
        <taxon>Sphingobacteriaceae</taxon>
        <taxon>Sphingobacterium</taxon>
    </lineage>
</organism>
<feature type="repeat" description="TPR" evidence="3">
    <location>
        <begin position="461"/>
        <end position="494"/>
    </location>
</feature>
<dbReference type="InterPro" id="IPR019734">
    <property type="entry name" value="TPR_rpt"/>
</dbReference>
<dbReference type="Gene3D" id="1.25.40.10">
    <property type="entry name" value="Tetratricopeptide repeat domain"/>
    <property type="match status" value="5"/>
</dbReference>
<evidence type="ECO:0000259" key="4">
    <source>
        <dbReference type="Pfam" id="PF09976"/>
    </source>
</evidence>
<dbReference type="SMART" id="SM00028">
    <property type="entry name" value="TPR"/>
    <property type="match status" value="4"/>
</dbReference>